<keyword evidence="5" id="KW-0560">Oxidoreductase</keyword>
<dbReference type="Gene3D" id="1.10.489.10">
    <property type="entry name" value="Chloroperoxidase-like"/>
    <property type="match status" value="1"/>
</dbReference>
<dbReference type="Proteomes" id="UP000800235">
    <property type="component" value="Unassembled WGS sequence"/>
</dbReference>
<comment type="cofactor">
    <cofactor evidence="1">
        <name>heme b</name>
        <dbReference type="ChEBI" id="CHEBI:60344"/>
    </cofactor>
</comment>
<dbReference type="SUPFAM" id="SSF47571">
    <property type="entry name" value="Cloroperoxidase"/>
    <property type="match status" value="1"/>
</dbReference>
<keyword evidence="8" id="KW-0732">Signal</keyword>
<organism evidence="10 11">
    <name type="scientific">Tothia fuscella</name>
    <dbReference type="NCBI Taxonomy" id="1048955"/>
    <lineage>
        <taxon>Eukaryota</taxon>
        <taxon>Fungi</taxon>
        <taxon>Dikarya</taxon>
        <taxon>Ascomycota</taxon>
        <taxon>Pezizomycotina</taxon>
        <taxon>Dothideomycetes</taxon>
        <taxon>Pleosporomycetidae</taxon>
        <taxon>Venturiales</taxon>
        <taxon>Cylindrosympodiaceae</taxon>
        <taxon>Tothia</taxon>
    </lineage>
</organism>
<keyword evidence="4" id="KW-0479">Metal-binding</keyword>
<evidence type="ECO:0000256" key="2">
    <source>
        <dbReference type="ARBA" id="ARBA00022559"/>
    </source>
</evidence>
<proteinExistence type="inferred from homology"/>
<feature type="signal peptide" evidence="8">
    <location>
        <begin position="1"/>
        <end position="20"/>
    </location>
</feature>
<keyword evidence="3" id="KW-0349">Heme</keyword>
<dbReference type="OrthoDB" id="407298at2759"/>
<keyword evidence="11" id="KW-1185">Reference proteome</keyword>
<evidence type="ECO:0000313" key="11">
    <source>
        <dbReference type="Proteomes" id="UP000800235"/>
    </source>
</evidence>
<keyword evidence="2" id="KW-0575">Peroxidase</keyword>
<comment type="similarity">
    <text evidence="7">Belongs to the chloroperoxidase family.</text>
</comment>
<evidence type="ECO:0000256" key="1">
    <source>
        <dbReference type="ARBA" id="ARBA00001970"/>
    </source>
</evidence>
<dbReference type="AlphaFoldDB" id="A0A9P4U241"/>
<feature type="domain" description="Heme haloperoxidase family profile" evidence="9">
    <location>
        <begin position="23"/>
        <end position="234"/>
    </location>
</feature>
<gene>
    <name evidence="10" type="ORF">EJ08DRAFT_729861</name>
</gene>
<accession>A0A9P4U241</accession>
<feature type="chain" id="PRO_5040400854" evidence="8">
    <location>
        <begin position="21"/>
        <end position="283"/>
    </location>
</feature>
<reference evidence="10" key="1">
    <citation type="journal article" date="2020" name="Stud. Mycol.">
        <title>101 Dothideomycetes genomes: a test case for predicting lifestyles and emergence of pathogens.</title>
        <authorList>
            <person name="Haridas S."/>
            <person name="Albert R."/>
            <person name="Binder M."/>
            <person name="Bloem J."/>
            <person name="Labutti K."/>
            <person name="Salamov A."/>
            <person name="Andreopoulos B."/>
            <person name="Baker S."/>
            <person name="Barry K."/>
            <person name="Bills G."/>
            <person name="Bluhm B."/>
            <person name="Cannon C."/>
            <person name="Castanera R."/>
            <person name="Culley D."/>
            <person name="Daum C."/>
            <person name="Ezra D."/>
            <person name="Gonzalez J."/>
            <person name="Henrissat B."/>
            <person name="Kuo A."/>
            <person name="Liang C."/>
            <person name="Lipzen A."/>
            <person name="Lutzoni F."/>
            <person name="Magnuson J."/>
            <person name="Mondo S."/>
            <person name="Nolan M."/>
            <person name="Ohm R."/>
            <person name="Pangilinan J."/>
            <person name="Park H.-J."/>
            <person name="Ramirez L."/>
            <person name="Alfaro M."/>
            <person name="Sun H."/>
            <person name="Tritt A."/>
            <person name="Yoshinaga Y."/>
            <person name="Zwiers L.-H."/>
            <person name="Turgeon B."/>
            <person name="Goodwin S."/>
            <person name="Spatafora J."/>
            <person name="Crous P."/>
            <person name="Grigoriev I."/>
        </authorList>
    </citation>
    <scope>NUCLEOTIDE SEQUENCE</scope>
    <source>
        <strain evidence="10">CBS 130266</strain>
    </source>
</reference>
<evidence type="ECO:0000256" key="3">
    <source>
        <dbReference type="ARBA" id="ARBA00022617"/>
    </source>
</evidence>
<evidence type="ECO:0000259" key="9">
    <source>
        <dbReference type="PROSITE" id="PS51405"/>
    </source>
</evidence>
<evidence type="ECO:0000256" key="8">
    <source>
        <dbReference type="SAM" id="SignalP"/>
    </source>
</evidence>
<evidence type="ECO:0000256" key="5">
    <source>
        <dbReference type="ARBA" id="ARBA00023002"/>
    </source>
</evidence>
<dbReference type="GO" id="GO:0046872">
    <property type="term" value="F:metal ion binding"/>
    <property type="evidence" value="ECO:0007669"/>
    <property type="project" value="UniProtKB-KW"/>
</dbReference>
<comment type="caution">
    <text evidence="10">The sequence shown here is derived from an EMBL/GenBank/DDBJ whole genome shotgun (WGS) entry which is preliminary data.</text>
</comment>
<dbReference type="InterPro" id="IPR000028">
    <property type="entry name" value="Chloroperoxidase"/>
</dbReference>
<dbReference type="PANTHER" id="PTHR33577">
    <property type="entry name" value="STERIGMATOCYSTIN BIOSYNTHESIS PEROXIDASE STCC-RELATED"/>
    <property type="match status" value="1"/>
</dbReference>
<dbReference type="GO" id="GO:0004601">
    <property type="term" value="F:peroxidase activity"/>
    <property type="evidence" value="ECO:0007669"/>
    <property type="project" value="UniProtKB-KW"/>
</dbReference>
<sequence length="283" mass="29806">MLSQSLVIAALALFSTSTVAKPTAHYYKHGVAENGDVRSPCPALNTLANHGHLPRNGKNITAAQLSTAVQQIYSIDNNLANLLSYTAVPLVENNTFTATTLDLDHLNLHDAVEHDASLSRKNFIEGDNHSLQPDMVDAFIAEADGDFLTVNSLAKSRNRRERETVALVGKASSTKTNTLAFGEVALILHAFGQNDTNGNLRAPKKMVQSWFKEEKLPEGWIKPAKAISFTAFNALSTSVQNAAKALQGTSTSSASAGSGLASGLANLAKGVASGLGLGPPKGS</sequence>
<dbReference type="InterPro" id="IPR036851">
    <property type="entry name" value="Chloroperoxidase-like_sf"/>
</dbReference>
<evidence type="ECO:0000256" key="6">
    <source>
        <dbReference type="ARBA" id="ARBA00023004"/>
    </source>
</evidence>
<evidence type="ECO:0000256" key="4">
    <source>
        <dbReference type="ARBA" id="ARBA00022723"/>
    </source>
</evidence>
<evidence type="ECO:0000256" key="7">
    <source>
        <dbReference type="ARBA" id="ARBA00025795"/>
    </source>
</evidence>
<dbReference type="PROSITE" id="PS51405">
    <property type="entry name" value="HEME_HALOPEROXIDASE"/>
    <property type="match status" value="1"/>
</dbReference>
<dbReference type="PANTHER" id="PTHR33577:SF9">
    <property type="entry name" value="PEROXIDASE STCC"/>
    <property type="match status" value="1"/>
</dbReference>
<name>A0A9P4U241_9PEZI</name>
<dbReference type="Pfam" id="PF01328">
    <property type="entry name" value="Peroxidase_2"/>
    <property type="match status" value="1"/>
</dbReference>
<dbReference type="EMBL" id="MU007013">
    <property type="protein sequence ID" value="KAF2435364.1"/>
    <property type="molecule type" value="Genomic_DNA"/>
</dbReference>
<protein>
    <submittedName>
        <fullName evidence="10">Cloroperoxidase</fullName>
    </submittedName>
</protein>
<evidence type="ECO:0000313" key="10">
    <source>
        <dbReference type="EMBL" id="KAF2435364.1"/>
    </source>
</evidence>
<keyword evidence="6" id="KW-0408">Iron</keyword>